<feature type="region of interest" description="Disordered" evidence="1">
    <location>
        <begin position="157"/>
        <end position="181"/>
    </location>
</feature>
<keyword evidence="4" id="KW-1185">Reference proteome</keyword>
<dbReference type="RefSeq" id="WP_094460661.1">
    <property type="nucleotide sequence ID" value="NZ_JAIHML010000251.1"/>
</dbReference>
<comment type="caution">
    <text evidence="3">The sequence shown here is derived from an EMBL/GenBank/DDBJ whole genome shotgun (WGS) entry which is preliminary data.</text>
</comment>
<feature type="compositionally biased region" description="Basic and acidic residues" evidence="1">
    <location>
        <begin position="164"/>
        <end position="181"/>
    </location>
</feature>
<accession>A0ABX5NGT3</accession>
<dbReference type="Proteomes" id="UP000247823">
    <property type="component" value="Unassembled WGS sequence"/>
</dbReference>
<dbReference type="NCBIfam" id="NF002770">
    <property type="entry name" value="PRK02854.1"/>
    <property type="match status" value="1"/>
</dbReference>
<dbReference type="EMBL" id="QJQB01000114">
    <property type="protein sequence ID" value="PYA72402.1"/>
    <property type="molecule type" value="Genomic_DNA"/>
</dbReference>
<sequence>MSIKILASNLIGLEAFCNDPVNVLTSTENGTVAIFDKNQPVFYAVTPKRLEQLLAYEASSTLPTSDVTLEEEFFDTDVSGKKDLSIPNGKYKMYDGWHPDKDFLRLASVWGIILTSEVTPAEIASFIDYWKAEGKFFYHTQWLQKFARSVQQGRIRGKNQVQRDLNHTPEPDQKIPDGFRG</sequence>
<feature type="domain" description="DnaT DNA-binding" evidence="2">
    <location>
        <begin position="92"/>
        <end position="160"/>
    </location>
</feature>
<reference evidence="3 4" key="2">
    <citation type="submission" date="2018-06" db="EMBL/GenBank/DDBJ databases">
        <title>Serratia marcescens genome sequencing and assembly.</title>
        <authorList>
            <person name="Martins R.C.R."/>
            <person name="Perdigao-Neto L.V."/>
            <person name="Costa S.F."/>
            <person name="Levin A.S.S."/>
        </authorList>
    </citation>
    <scope>NUCLEOTIDE SEQUENCE [LARGE SCALE GENOMIC DNA]</scope>
    <source>
        <strain evidence="3 4">1283</strain>
    </source>
</reference>
<dbReference type="Gene3D" id="1.10.8.1180">
    <property type="match status" value="1"/>
</dbReference>
<reference evidence="4" key="1">
    <citation type="submission" date="2018-06" db="EMBL/GenBank/DDBJ databases">
        <title>Serratia marcescens genome sequencing and assembly.</title>
        <authorList>
            <person name="Martins R.C."/>
            <person name="Perdigao-Neto L.V."/>
            <person name="Costa S.F."/>
            <person name="Levin A.S.S."/>
        </authorList>
    </citation>
    <scope>NUCLEOTIDE SEQUENCE [LARGE SCALE GENOMIC DNA]</scope>
    <source>
        <strain evidence="4">1283</strain>
    </source>
</reference>
<protein>
    <submittedName>
        <fullName evidence="3">Primosomal protein DnaT</fullName>
    </submittedName>
</protein>
<evidence type="ECO:0000256" key="1">
    <source>
        <dbReference type="SAM" id="MobiDB-lite"/>
    </source>
</evidence>
<evidence type="ECO:0000313" key="3">
    <source>
        <dbReference type="EMBL" id="PYA72402.1"/>
    </source>
</evidence>
<dbReference type="Pfam" id="PF17948">
    <property type="entry name" value="DnaT"/>
    <property type="match status" value="1"/>
</dbReference>
<evidence type="ECO:0000259" key="2">
    <source>
        <dbReference type="Pfam" id="PF17948"/>
    </source>
</evidence>
<dbReference type="InterPro" id="IPR040480">
    <property type="entry name" value="DnaT_DNA_bind"/>
</dbReference>
<organism evidence="3 4">
    <name type="scientific">Serratia marcescens</name>
    <dbReference type="NCBI Taxonomy" id="615"/>
    <lineage>
        <taxon>Bacteria</taxon>
        <taxon>Pseudomonadati</taxon>
        <taxon>Pseudomonadota</taxon>
        <taxon>Gammaproteobacteria</taxon>
        <taxon>Enterobacterales</taxon>
        <taxon>Yersiniaceae</taxon>
        <taxon>Serratia</taxon>
    </lineage>
</organism>
<name>A0ABX5NGT3_SERMA</name>
<gene>
    <name evidence="3" type="ORF">DMW51_05460</name>
</gene>
<proteinExistence type="predicted"/>
<evidence type="ECO:0000313" key="4">
    <source>
        <dbReference type="Proteomes" id="UP000247823"/>
    </source>
</evidence>